<keyword evidence="2" id="KW-1185">Reference proteome</keyword>
<proteinExistence type="predicted"/>
<reference evidence="1" key="1">
    <citation type="journal article" date="2020" name="Stud. Mycol.">
        <title>101 Dothideomycetes genomes: a test case for predicting lifestyles and emergence of pathogens.</title>
        <authorList>
            <person name="Haridas S."/>
            <person name="Albert R."/>
            <person name="Binder M."/>
            <person name="Bloem J."/>
            <person name="Labutti K."/>
            <person name="Salamov A."/>
            <person name="Andreopoulos B."/>
            <person name="Baker S."/>
            <person name="Barry K."/>
            <person name="Bills G."/>
            <person name="Bluhm B."/>
            <person name="Cannon C."/>
            <person name="Castanera R."/>
            <person name="Culley D."/>
            <person name="Daum C."/>
            <person name="Ezra D."/>
            <person name="Gonzalez J."/>
            <person name="Henrissat B."/>
            <person name="Kuo A."/>
            <person name="Liang C."/>
            <person name="Lipzen A."/>
            <person name="Lutzoni F."/>
            <person name="Magnuson J."/>
            <person name="Mondo S."/>
            <person name="Nolan M."/>
            <person name="Ohm R."/>
            <person name="Pangilinan J."/>
            <person name="Park H.-J."/>
            <person name="Ramirez L."/>
            <person name="Alfaro M."/>
            <person name="Sun H."/>
            <person name="Tritt A."/>
            <person name="Yoshinaga Y."/>
            <person name="Zwiers L.-H."/>
            <person name="Turgeon B."/>
            <person name="Goodwin S."/>
            <person name="Spatafora J."/>
            <person name="Crous P."/>
            <person name="Grigoriev I."/>
        </authorList>
    </citation>
    <scope>NUCLEOTIDE SEQUENCE</scope>
    <source>
        <strain evidence="1">CBS 279.74</strain>
    </source>
</reference>
<evidence type="ECO:0000313" key="2">
    <source>
        <dbReference type="Proteomes" id="UP000799428"/>
    </source>
</evidence>
<name>A0A6G1KFJ3_9PLEO</name>
<evidence type="ECO:0000313" key="1">
    <source>
        <dbReference type="EMBL" id="KAF2711181.1"/>
    </source>
</evidence>
<accession>A0A6G1KFJ3</accession>
<gene>
    <name evidence="1" type="ORF">K504DRAFT_243663</name>
</gene>
<dbReference type="Proteomes" id="UP000799428">
    <property type="component" value="Unassembled WGS sequence"/>
</dbReference>
<organism evidence="1 2">
    <name type="scientific">Pleomassaria siparia CBS 279.74</name>
    <dbReference type="NCBI Taxonomy" id="1314801"/>
    <lineage>
        <taxon>Eukaryota</taxon>
        <taxon>Fungi</taxon>
        <taxon>Dikarya</taxon>
        <taxon>Ascomycota</taxon>
        <taxon>Pezizomycotina</taxon>
        <taxon>Dothideomycetes</taxon>
        <taxon>Pleosporomycetidae</taxon>
        <taxon>Pleosporales</taxon>
        <taxon>Pleomassariaceae</taxon>
        <taxon>Pleomassaria</taxon>
    </lineage>
</organism>
<dbReference type="AlphaFoldDB" id="A0A6G1KFJ3"/>
<sequence>MDDGWSMSFWMWTRIWSCIIIFRFFCGFSLGQSSAWGGCIDRSATFCACAYDTTESMDRF</sequence>
<dbReference type="EMBL" id="MU005768">
    <property type="protein sequence ID" value="KAF2711181.1"/>
    <property type="molecule type" value="Genomic_DNA"/>
</dbReference>
<protein>
    <submittedName>
        <fullName evidence="1">Uncharacterized protein</fullName>
    </submittedName>
</protein>